<organism evidence="7 8">
    <name type="scientific">Pararhizobium capsulatum DSM 1112</name>
    <dbReference type="NCBI Taxonomy" id="1121113"/>
    <lineage>
        <taxon>Bacteria</taxon>
        <taxon>Pseudomonadati</taxon>
        <taxon>Pseudomonadota</taxon>
        <taxon>Alphaproteobacteria</taxon>
        <taxon>Hyphomicrobiales</taxon>
        <taxon>Rhizobiaceae</taxon>
        <taxon>Rhizobium/Agrobacterium group</taxon>
        <taxon>Pararhizobium</taxon>
    </lineage>
</organism>
<name>A0ABU0BQG2_9HYPH</name>
<dbReference type="Gene3D" id="3.30.1330.60">
    <property type="entry name" value="OmpA-like domain"/>
    <property type="match status" value="1"/>
</dbReference>
<evidence type="ECO:0000313" key="7">
    <source>
        <dbReference type="EMBL" id="MDQ0320491.1"/>
    </source>
</evidence>
<feature type="domain" description="OmpA-like" evidence="6">
    <location>
        <begin position="210"/>
        <end position="332"/>
    </location>
</feature>
<dbReference type="PANTHER" id="PTHR30329:SF21">
    <property type="entry name" value="LIPOPROTEIN YIAD-RELATED"/>
    <property type="match status" value="1"/>
</dbReference>
<dbReference type="InterPro" id="IPR036737">
    <property type="entry name" value="OmpA-like_sf"/>
</dbReference>
<keyword evidence="2 4" id="KW-0472">Membrane</keyword>
<dbReference type="InterPro" id="IPR050330">
    <property type="entry name" value="Bact_OuterMem_StrucFunc"/>
</dbReference>
<evidence type="ECO:0000313" key="8">
    <source>
        <dbReference type="Proteomes" id="UP001230207"/>
    </source>
</evidence>
<protein>
    <submittedName>
        <fullName evidence="7">Outer membrane protein OmpA-like peptidoglycan-associated protein</fullName>
    </submittedName>
</protein>
<comment type="caution">
    <text evidence="7">The sequence shown here is derived from an EMBL/GenBank/DDBJ whole genome shotgun (WGS) entry which is preliminary data.</text>
</comment>
<dbReference type="PRINTS" id="PR01021">
    <property type="entry name" value="OMPADOMAIN"/>
</dbReference>
<dbReference type="PANTHER" id="PTHR30329">
    <property type="entry name" value="STATOR ELEMENT OF FLAGELLAR MOTOR COMPLEX"/>
    <property type="match status" value="1"/>
</dbReference>
<feature type="transmembrane region" description="Helical" evidence="5">
    <location>
        <begin position="179"/>
        <end position="205"/>
    </location>
</feature>
<proteinExistence type="predicted"/>
<dbReference type="InterPro" id="IPR006665">
    <property type="entry name" value="OmpA-like"/>
</dbReference>
<evidence type="ECO:0000256" key="2">
    <source>
        <dbReference type="ARBA" id="ARBA00023136"/>
    </source>
</evidence>
<evidence type="ECO:0000256" key="3">
    <source>
        <dbReference type="ARBA" id="ARBA00023237"/>
    </source>
</evidence>
<accession>A0ABU0BQG2</accession>
<dbReference type="PROSITE" id="PS51123">
    <property type="entry name" value="OMPA_2"/>
    <property type="match status" value="1"/>
</dbReference>
<feature type="transmembrane region" description="Helical" evidence="5">
    <location>
        <begin position="25"/>
        <end position="48"/>
    </location>
</feature>
<keyword evidence="3" id="KW-0998">Cell outer membrane</keyword>
<keyword evidence="5" id="KW-0812">Transmembrane</keyword>
<dbReference type="Proteomes" id="UP001230207">
    <property type="component" value="Unassembled WGS sequence"/>
</dbReference>
<evidence type="ECO:0000256" key="4">
    <source>
        <dbReference type="PROSITE-ProRule" id="PRU00473"/>
    </source>
</evidence>
<dbReference type="InterPro" id="IPR006664">
    <property type="entry name" value="OMP_bac"/>
</dbReference>
<keyword evidence="5" id="KW-1133">Transmembrane helix</keyword>
<feature type="transmembrane region" description="Helical" evidence="5">
    <location>
        <begin position="92"/>
        <end position="113"/>
    </location>
</feature>
<reference evidence="7 8" key="1">
    <citation type="submission" date="2023-07" db="EMBL/GenBank/DDBJ databases">
        <title>Genomic Encyclopedia of Type Strains, Phase IV (KMG-IV): sequencing the most valuable type-strain genomes for metagenomic binning, comparative biology and taxonomic classification.</title>
        <authorList>
            <person name="Goeker M."/>
        </authorList>
    </citation>
    <scope>NUCLEOTIDE SEQUENCE [LARGE SCALE GENOMIC DNA]</scope>
    <source>
        <strain evidence="7 8">DSM 1112</strain>
    </source>
</reference>
<keyword evidence="8" id="KW-1185">Reference proteome</keyword>
<dbReference type="SUPFAM" id="SSF103088">
    <property type="entry name" value="OmpA-like"/>
    <property type="match status" value="1"/>
</dbReference>
<comment type="subcellular location">
    <subcellularLocation>
        <location evidence="1">Cell outer membrane</location>
    </subcellularLocation>
</comment>
<evidence type="ECO:0000256" key="1">
    <source>
        <dbReference type="ARBA" id="ARBA00004442"/>
    </source>
</evidence>
<dbReference type="EMBL" id="JAUSVF010000001">
    <property type="protein sequence ID" value="MDQ0320491.1"/>
    <property type="molecule type" value="Genomic_DNA"/>
</dbReference>
<dbReference type="Pfam" id="PF00691">
    <property type="entry name" value="OmpA"/>
    <property type="match status" value="1"/>
</dbReference>
<feature type="transmembrane region" description="Helical" evidence="5">
    <location>
        <begin position="60"/>
        <end position="80"/>
    </location>
</feature>
<gene>
    <name evidence="7" type="ORF">QO002_002629</name>
</gene>
<dbReference type="CDD" id="cd07185">
    <property type="entry name" value="OmpA_C-like"/>
    <property type="match status" value="1"/>
</dbReference>
<evidence type="ECO:0000259" key="6">
    <source>
        <dbReference type="PROSITE" id="PS51123"/>
    </source>
</evidence>
<evidence type="ECO:0000256" key="5">
    <source>
        <dbReference type="SAM" id="Phobius"/>
    </source>
</evidence>
<dbReference type="RefSeq" id="WP_307230283.1">
    <property type="nucleotide sequence ID" value="NZ_JAUSVF010000001.1"/>
</dbReference>
<sequence length="332" mass="36420">MLGWLIGILGDVGNALNSVGPFRSVVTTVLAVIATGILLFTLLFRAWNFSPPFDAKARRFAEWWAMIASVIVVVAIYLYHQRDPIGMDLTPVALTTCFAAFATLVVYVTLSYFMTFTGLDGERHIKGLWLDPLSKKVLKGDLADLPEERMPQGPLPRSPEDFFNGSGGNEPFVWTRMSLFLASAILLTLYFVMSIGFVGGLSALATEVGQAEARIEIGSTVLFEVDSAKLRPDALSVLAAEFRRIGAFHARRVHIVGHTDETSSEDHNQKLSHERADAVRAWMLAQPSGQPMTISAEGRGVSEPLVAEKGLSGAELTNARRLNRRVEIFLSR</sequence>